<reference evidence="2 3" key="1">
    <citation type="journal article" date="2012" name="Genome Biol.">
        <title>Genome and low-iron response of an oceanic diatom adapted to chronic iron limitation.</title>
        <authorList>
            <person name="Lommer M."/>
            <person name="Specht M."/>
            <person name="Roy A.S."/>
            <person name="Kraemer L."/>
            <person name="Andreson R."/>
            <person name="Gutowska M.A."/>
            <person name="Wolf J."/>
            <person name="Bergner S.V."/>
            <person name="Schilhabel M.B."/>
            <person name="Klostermeier U.C."/>
            <person name="Beiko R.G."/>
            <person name="Rosenstiel P."/>
            <person name="Hippler M."/>
            <person name="Laroche J."/>
        </authorList>
    </citation>
    <scope>NUCLEOTIDE SEQUENCE [LARGE SCALE GENOMIC DNA]</scope>
    <source>
        <strain evidence="2 3">CCMP1005</strain>
    </source>
</reference>
<feature type="compositionally biased region" description="Basic and acidic residues" evidence="1">
    <location>
        <begin position="116"/>
        <end position="131"/>
    </location>
</feature>
<name>K0RNZ0_THAOC</name>
<protein>
    <submittedName>
        <fullName evidence="2">Uncharacterized protein</fullName>
    </submittedName>
</protein>
<comment type="caution">
    <text evidence="2">The sequence shown here is derived from an EMBL/GenBank/DDBJ whole genome shotgun (WGS) entry which is preliminary data.</text>
</comment>
<dbReference type="AlphaFoldDB" id="K0RNZ0"/>
<feature type="non-terminal residue" evidence="2">
    <location>
        <position position="131"/>
    </location>
</feature>
<accession>K0RNZ0</accession>
<evidence type="ECO:0000313" key="2">
    <source>
        <dbReference type="EMBL" id="EJK54760.1"/>
    </source>
</evidence>
<gene>
    <name evidence="2" type="ORF">THAOC_25585</name>
</gene>
<organism evidence="2 3">
    <name type="scientific">Thalassiosira oceanica</name>
    <name type="common">Marine diatom</name>
    <dbReference type="NCBI Taxonomy" id="159749"/>
    <lineage>
        <taxon>Eukaryota</taxon>
        <taxon>Sar</taxon>
        <taxon>Stramenopiles</taxon>
        <taxon>Ochrophyta</taxon>
        <taxon>Bacillariophyta</taxon>
        <taxon>Coscinodiscophyceae</taxon>
        <taxon>Thalassiosirophycidae</taxon>
        <taxon>Thalassiosirales</taxon>
        <taxon>Thalassiosiraceae</taxon>
        <taxon>Thalassiosira</taxon>
    </lineage>
</organism>
<proteinExistence type="predicted"/>
<feature type="region of interest" description="Disordered" evidence="1">
    <location>
        <begin position="54"/>
        <end position="131"/>
    </location>
</feature>
<evidence type="ECO:0000313" key="3">
    <source>
        <dbReference type="Proteomes" id="UP000266841"/>
    </source>
</evidence>
<feature type="compositionally biased region" description="Basic and acidic residues" evidence="1">
    <location>
        <begin position="73"/>
        <end position="86"/>
    </location>
</feature>
<dbReference type="EMBL" id="AGNL01035323">
    <property type="protein sequence ID" value="EJK54760.1"/>
    <property type="molecule type" value="Genomic_DNA"/>
</dbReference>
<dbReference type="Proteomes" id="UP000266841">
    <property type="component" value="Unassembled WGS sequence"/>
</dbReference>
<keyword evidence="3" id="KW-1185">Reference proteome</keyword>
<sequence>MRQSTVSNIGDEKGHDTARSTLIQKLCSGAEAGGAARRRELRRRLHNFCPAGLTLAGRAVHQETKPGKGNRVGRGEEPDERGHREDVDEDDEALHDPPAEPPVPAEVDEAVYLAPERPDHPSHCAHGWEKT</sequence>
<evidence type="ECO:0000256" key="1">
    <source>
        <dbReference type="SAM" id="MobiDB-lite"/>
    </source>
</evidence>